<proteinExistence type="predicted"/>
<keyword evidence="2" id="KW-1185">Reference proteome</keyword>
<dbReference type="AlphaFoldDB" id="A0A2S6N906"/>
<organism evidence="1 2">
    <name type="scientific">Rhodoblastus sphagnicola</name>
    <dbReference type="NCBI Taxonomy" id="333368"/>
    <lineage>
        <taxon>Bacteria</taxon>
        <taxon>Pseudomonadati</taxon>
        <taxon>Pseudomonadota</taxon>
        <taxon>Alphaproteobacteria</taxon>
        <taxon>Hyphomicrobiales</taxon>
        <taxon>Rhodoblastaceae</taxon>
        <taxon>Rhodoblastus</taxon>
    </lineage>
</organism>
<comment type="caution">
    <text evidence="1">The sequence shown here is derived from an EMBL/GenBank/DDBJ whole genome shotgun (WGS) entry which is preliminary data.</text>
</comment>
<dbReference type="Proteomes" id="UP000239089">
    <property type="component" value="Unassembled WGS sequence"/>
</dbReference>
<evidence type="ECO:0000313" key="1">
    <source>
        <dbReference type="EMBL" id="PPQ31098.1"/>
    </source>
</evidence>
<evidence type="ECO:0000313" key="2">
    <source>
        <dbReference type="Proteomes" id="UP000239089"/>
    </source>
</evidence>
<reference evidence="1 2" key="1">
    <citation type="journal article" date="2018" name="Arch. Microbiol.">
        <title>New insights into the metabolic potential of the phototrophic purple bacterium Rhodopila globiformis DSM 161(T) from its draft genome sequence and evidence for a vanadium-dependent nitrogenase.</title>
        <authorList>
            <person name="Imhoff J.F."/>
            <person name="Rahn T."/>
            <person name="Kunzel S."/>
            <person name="Neulinger S.C."/>
        </authorList>
    </citation>
    <scope>NUCLEOTIDE SEQUENCE [LARGE SCALE GENOMIC DNA]</scope>
    <source>
        <strain evidence="1 2">DSM 16996</strain>
    </source>
</reference>
<sequence>MPSPDAAGEAERIVKICAACMYCDGLCPVFPALTGRNDDIAQLANLCHNCRACWYACQYAPPHPLAVNAPATFSRARMETYADHVWPRALRHVFVRPALGAGLMLAATLLTFALLTAMAGAPRSGPGAFYALIPWGAMATLATAALAWATLSLTVSTRRYWRTISAGLSPSPLKPALRRALSDIITLRHLDGGGPGCHDSGLPFSRRRKIFHHLMAGSMVLAVAATLAAAVFEHFLGAKPPFPLTSLPVLLGLAGGVGIVVGAAGLLAVEARMDRDPSDPGETRLNVSFLIALELVTLSGLALLVFRETPAMSPLLLAHLSLVIGFFVGLPASKAIHAPFRAAALLRAALERDVFPRKRITL</sequence>
<name>A0A2S6N906_9HYPH</name>
<gene>
    <name evidence="1" type="ORF">CCR94_10275</name>
</gene>
<dbReference type="InterPro" id="IPR036197">
    <property type="entry name" value="NarG-like_sf"/>
</dbReference>
<dbReference type="RefSeq" id="WP_104507779.1">
    <property type="nucleotide sequence ID" value="NZ_JACIGC010000002.1"/>
</dbReference>
<dbReference type="OrthoDB" id="9765258at2"/>
<protein>
    <submittedName>
        <fullName evidence="1">Signal transduction protein</fullName>
    </submittedName>
</protein>
<dbReference type="SUPFAM" id="SSF103501">
    <property type="entry name" value="Respiratory nitrate reductase 1 gamma chain"/>
    <property type="match status" value="1"/>
</dbReference>
<dbReference type="SUPFAM" id="SSF54862">
    <property type="entry name" value="4Fe-4S ferredoxins"/>
    <property type="match status" value="1"/>
</dbReference>
<dbReference type="InterPro" id="IPR012830">
    <property type="entry name" value="Citrate_utilization_prot_B"/>
</dbReference>
<dbReference type="EMBL" id="NHSJ01000065">
    <property type="protein sequence ID" value="PPQ31098.1"/>
    <property type="molecule type" value="Genomic_DNA"/>
</dbReference>
<accession>A0A2S6N906</accession>
<dbReference type="NCBIfam" id="TIGR02484">
    <property type="entry name" value="CitB"/>
    <property type="match status" value="1"/>
</dbReference>